<feature type="compositionally biased region" description="Basic and acidic residues" evidence="1">
    <location>
        <begin position="123"/>
        <end position="136"/>
    </location>
</feature>
<accession>A0ABR1XT80</accession>
<dbReference type="EMBL" id="JBBWUH010000005">
    <property type="protein sequence ID" value="KAK8166468.1"/>
    <property type="molecule type" value="Genomic_DNA"/>
</dbReference>
<proteinExistence type="predicted"/>
<evidence type="ECO:0000313" key="3">
    <source>
        <dbReference type="Proteomes" id="UP001456524"/>
    </source>
</evidence>
<feature type="region of interest" description="Disordered" evidence="1">
    <location>
        <begin position="104"/>
        <end position="136"/>
    </location>
</feature>
<organism evidence="2 3">
    <name type="scientific">Phyllosticta citrichinensis</name>
    <dbReference type="NCBI Taxonomy" id="1130410"/>
    <lineage>
        <taxon>Eukaryota</taxon>
        <taxon>Fungi</taxon>
        <taxon>Dikarya</taxon>
        <taxon>Ascomycota</taxon>
        <taxon>Pezizomycotina</taxon>
        <taxon>Dothideomycetes</taxon>
        <taxon>Dothideomycetes incertae sedis</taxon>
        <taxon>Botryosphaeriales</taxon>
        <taxon>Phyllostictaceae</taxon>
        <taxon>Phyllosticta</taxon>
    </lineage>
</organism>
<gene>
    <name evidence="2" type="ORF">IWX90DRAFT_214267</name>
</gene>
<comment type="caution">
    <text evidence="2">The sequence shown here is derived from an EMBL/GenBank/DDBJ whole genome shotgun (WGS) entry which is preliminary data.</text>
</comment>
<evidence type="ECO:0000313" key="2">
    <source>
        <dbReference type="EMBL" id="KAK8166468.1"/>
    </source>
</evidence>
<protein>
    <submittedName>
        <fullName evidence="2">Uncharacterized protein</fullName>
    </submittedName>
</protein>
<reference evidence="2 3" key="1">
    <citation type="journal article" date="2022" name="G3 (Bethesda)">
        <title>Enemy or ally: a genomic approach to elucidate the lifestyle of Phyllosticta citrichinaensis.</title>
        <authorList>
            <person name="Buijs V.A."/>
            <person name="Groenewald J.Z."/>
            <person name="Haridas S."/>
            <person name="LaButti K.M."/>
            <person name="Lipzen A."/>
            <person name="Martin F.M."/>
            <person name="Barry K."/>
            <person name="Grigoriev I.V."/>
            <person name="Crous P.W."/>
            <person name="Seidl M.F."/>
        </authorList>
    </citation>
    <scope>NUCLEOTIDE SEQUENCE [LARGE SCALE GENOMIC DNA]</scope>
    <source>
        <strain evidence="2 3">CBS 129764</strain>
    </source>
</reference>
<keyword evidence="3" id="KW-1185">Reference proteome</keyword>
<dbReference type="Proteomes" id="UP001456524">
    <property type="component" value="Unassembled WGS sequence"/>
</dbReference>
<name>A0ABR1XT80_9PEZI</name>
<sequence length="136" mass="16206">MVRIASNLTGLFWEFDGKFRCHRLCIAFKYDAAKGKEFRIQSLPIFPLRFAEQGDITRLNARVRKLWECRHKKLISYSGWDFIQNDHFRDARVMVNMQTYNNLHKTESKNEANGDFVEELDSDAMKDERPPREEIF</sequence>
<evidence type="ECO:0000256" key="1">
    <source>
        <dbReference type="SAM" id="MobiDB-lite"/>
    </source>
</evidence>